<comment type="caution">
    <text evidence="2">The sequence shown here is derived from an EMBL/GenBank/DDBJ whole genome shotgun (WGS) entry which is preliminary data.</text>
</comment>
<dbReference type="OrthoDB" id="434647at2759"/>
<accession>A0A6A4L979</accession>
<feature type="domain" description="C2H2-type" evidence="1">
    <location>
        <begin position="186"/>
        <end position="209"/>
    </location>
</feature>
<organism evidence="2">
    <name type="scientific">Rhododendron williamsianum</name>
    <dbReference type="NCBI Taxonomy" id="262921"/>
    <lineage>
        <taxon>Eukaryota</taxon>
        <taxon>Viridiplantae</taxon>
        <taxon>Streptophyta</taxon>
        <taxon>Embryophyta</taxon>
        <taxon>Tracheophyta</taxon>
        <taxon>Spermatophyta</taxon>
        <taxon>Magnoliopsida</taxon>
        <taxon>eudicotyledons</taxon>
        <taxon>Gunneridae</taxon>
        <taxon>Pentapetalae</taxon>
        <taxon>asterids</taxon>
        <taxon>Ericales</taxon>
        <taxon>Ericaceae</taxon>
        <taxon>Ericoideae</taxon>
        <taxon>Rhodoreae</taxon>
        <taxon>Rhododendron</taxon>
    </lineage>
</organism>
<proteinExistence type="predicted"/>
<dbReference type="InterPro" id="IPR036236">
    <property type="entry name" value="Znf_C2H2_sf"/>
</dbReference>
<reference evidence="2" key="1">
    <citation type="journal article" date="2019" name="Genome Biol. Evol.">
        <title>The Rhododendron genome and chromosomal organization provide insight into shared whole-genome duplications across the heath family (Ericaceae).</title>
        <authorList>
            <person name="Soza V.L."/>
            <person name="Lindsley D."/>
            <person name="Waalkes A."/>
            <person name="Ramage E."/>
            <person name="Patwardhan R.P."/>
            <person name="Burton J.N."/>
            <person name="Adey A."/>
            <person name="Kumar A."/>
            <person name="Qiu R."/>
            <person name="Shendure J."/>
            <person name="Hall B."/>
        </authorList>
    </citation>
    <scope>NUCLEOTIDE SEQUENCE</scope>
    <source>
        <strain evidence="2">RSF 1966-606</strain>
    </source>
</reference>
<evidence type="ECO:0000313" key="2">
    <source>
        <dbReference type="EMBL" id="KAE9451829.1"/>
    </source>
</evidence>
<dbReference type="AlphaFoldDB" id="A0A6A4L979"/>
<dbReference type="InterPro" id="IPR013087">
    <property type="entry name" value="Znf_C2H2_type"/>
</dbReference>
<dbReference type="SUPFAM" id="SSF57667">
    <property type="entry name" value="beta-beta-alpha zinc fingers"/>
    <property type="match status" value="1"/>
</dbReference>
<gene>
    <name evidence="2" type="ORF">C3L33_16270</name>
</gene>
<dbReference type="Pfam" id="PF12874">
    <property type="entry name" value="zf-met"/>
    <property type="match status" value="1"/>
</dbReference>
<dbReference type="PANTHER" id="PTHR47487">
    <property type="entry name" value="OS06G0651300 PROTEIN-RELATED"/>
    <property type="match status" value="1"/>
</dbReference>
<dbReference type="EMBL" id="QEFC01002523">
    <property type="protein sequence ID" value="KAE9451829.1"/>
    <property type="molecule type" value="Genomic_DNA"/>
</dbReference>
<protein>
    <recommendedName>
        <fullName evidence="1">C2H2-type domain-containing protein</fullName>
    </recommendedName>
</protein>
<name>A0A6A4L979_9ERIC</name>
<dbReference type="Gene3D" id="3.30.160.60">
    <property type="entry name" value="Classic Zinc Finger"/>
    <property type="match status" value="1"/>
</dbReference>
<dbReference type="PANTHER" id="PTHR47487:SF8">
    <property type="entry name" value="OS08G0270900 PROTEIN"/>
    <property type="match status" value="1"/>
</dbReference>
<feature type="non-terminal residue" evidence="2">
    <location>
        <position position="1"/>
    </location>
</feature>
<evidence type="ECO:0000259" key="1">
    <source>
        <dbReference type="Pfam" id="PF12874"/>
    </source>
</evidence>
<sequence length="242" mass="27288">MMSILTTHTKKKKNDVDSVELCIEAKRGMENTNDGAEVSENEIITYKNNGFKFRCNYASLEPMLKRRWPVIGGRSVKRLCANLTTLGVQGFRSLEYAVILAFEAAKSLPLCSLYERKGNRCKVVLAWVVPFTGLLDSESKSLNSYWMAKPLDSSVSGVKQKSEAPITEFVNDMPSVNLSKKLQKLWSCSLCKVAVTCELDLKRHLQGRKYKAKEKAIAETNQKNVDNSEALVEEVEYSKEFI</sequence>